<organism evidence="1 2">
    <name type="scientific">Passalora fulva</name>
    <name type="common">Tomato leaf mold</name>
    <name type="synonym">Cladosporium fulvum</name>
    <dbReference type="NCBI Taxonomy" id="5499"/>
    <lineage>
        <taxon>Eukaryota</taxon>
        <taxon>Fungi</taxon>
        <taxon>Dikarya</taxon>
        <taxon>Ascomycota</taxon>
        <taxon>Pezizomycotina</taxon>
        <taxon>Dothideomycetes</taxon>
        <taxon>Dothideomycetidae</taxon>
        <taxon>Mycosphaerellales</taxon>
        <taxon>Mycosphaerellaceae</taxon>
        <taxon>Fulvia</taxon>
    </lineage>
</organism>
<accession>A0A9Q8P845</accession>
<dbReference type="AlphaFoldDB" id="A0A9Q8P845"/>
<sequence length="489" mass="55052">MSSDVDLTFGVELEFIVVYHELAFETCAPDRDERLGDPFVSAIPAIMSCMERAGIGAMLSDDDYDEEDYRTALSQPSGKRYRKWTVSRDICELSRGERAHLPPGYLEETVELSSRVFAFNDGDSHRELASILNVLNKMKVEYGCEIFTNSTTGHHVHIGRRDGAELPLQLCKRIFQLGTAHERNIDAMHMASRVIAPVSAKRFTNDLLPLYMPPSAIHRHATCDTPGANLFEWLERIERVGSLEALKTMFMVSLKRRTVTGHFSAYNFDNLGEGIKNTVEFRQHAGTLDRVEIFAWVSFVCRFVQYCSQTPDVQFVHLSCRATDLDFKLIDFLIALDVHTDVLMHYNRDGGEALLGIIPSRSTYQLDASFNDLIAQNDHEQEQNIAPETVDDIIARKSAPGVGTGVSFLGLIPSAGVVHCHESEHIRQLLEKAYQRAQRTEHLPDEQSNATIGFEGYARALVFEKLSSIYADQESGAERAVQHHLADWL</sequence>
<evidence type="ECO:0000313" key="1">
    <source>
        <dbReference type="EMBL" id="UJO16711.1"/>
    </source>
</evidence>
<dbReference type="KEGG" id="ffu:CLAFUR5_05130"/>
<dbReference type="EMBL" id="CP090166">
    <property type="protein sequence ID" value="UJO16711.1"/>
    <property type="molecule type" value="Genomic_DNA"/>
</dbReference>
<dbReference type="PANTHER" id="PTHR36847">
    <property type="entry name" value="AMIDOLIGASE ENZYME"/>
    <property type="match status" value="1"/>
</dbReference>
<dbReference type="PANTHER" id="PTHR36847:SF1">
    <property type="entry name" value="AMIDOLIGASE ENZYME"/>
    <property type="match status" value="1"/>
</dbReference>
<dbReference type="Proteomes" id="UP000756132">
    <property type="component" value="Chromosome 4"/>
</dbReference>
<dbReference type="InterPro" id="IPR022025">
    <property type="entry name" value="Amidoligase_2"/>
</dbReference>
<dbReference type="RefSeq" id="XP_047761077.1">
    <property type="nucleotide sequence ID" value="XM_047904278.1"/>
</dbReference>
<dbReference type="OMA" id="LMHYNRD"/>
<reference evidence="1" key="1">
    <citation type="submission" date="2021-12" db="EMBL/GenBank/DDBJ databases">
        <authorList>
            <person name="Zaccaron A."/>
            <person name="Stergiopoulos I."/>
        </authorList>
    </citation>
    <scope>NUCLEOTIDE SEQUENCE</scope>
    <source>
        <strain evidence="1">Race5_Kim</strain>
    </source>
</reference>
<evidence type="ECO:0000313" key="2">
    <source>
        <dbReference type="Proteomes" id="UP000756132"/>
    </source>
</evidence>
<keyword evidence="2" id="KW-1185">Reference proteome</keyword>
<reference evidence="1" key="2">
    <citation type="journal article" date="2022" name="Microb. Genom.">
        <title>A chromosome-scale genome assembly of the tomato pathogen Cladosporium fulvum reveals a compartmentalized genome architecture and the presence of a dispensable chromosome.</title>
        <authorList>
            <person name="Zaccaron A.Z."/>
            <person name="Chen L.H."/>
            <person name="Samaras A."/>
            <person name="Stergiopoulos I."/>
        </authorList>
    </citation>
    <scope>NUCLEOTIDE SEQUENCE</scope>
    <source>
        <strain evidence="1">Race5_Kim</strain>
    </source>
</reference>
<dbReference type="Pfam" id="PF12224">
    <property type="entry name" value="Amidoligase_2"/>
    <property type="match status" value="1"/>
</dbReference>
<gene>
    <name evidence="1" type="ORF">CLAFUR5_05130</name>
</gene>
<dbReference type="GeneID" id="71985008"/>
<proteinExistence type="predicted"/>
<name>A0A9Q8P845_PASFU</name>
<dbReference type="OrthoDB" id="412402at2759"/>
<protein>
    <submittedName>
        <fullName evidence="1">Uncharacterized protein</fullName>
    </submittedName>
</protein>